<keyword evidence="3" id="KW-0812">Transmembrane</keyword>
<keyword evidence="2" id="KW-0479">Metal-binding</keyword>
<dbReference type="EMBL" id="JANEYG010000025">
    <property type="protein sequence ID" value="KAJ8918519.1"/>
    <property type="molecule type" value="Genomic_DNA"/>
</dbReference>
<comment type="caution">
    <text evidence="5">The sequence shown here is derived from an EMBL/GenBank/DDBJ whole genome shotgun (WGS) entry which is preliminary data.</text>
</comment>
<organism evidence="5 6">
    <name type="scientific">Exocentrus adspersus</name>
    <dbReference type="NCBI Taxonomy" id="1586481"/>
    <lineage>
        <taxon>Eukaryota</taxon>
        <taxon>Metazoa</taxon>
        <taxon>Ecdysozoa</taxon>
        <taxon>Arthropoda</taxon>
        <taxon>Hexapoda</taxon>
        <taxon>Insecta</taxon>
        <taxon>Pterygota</taxon>
        <taxon>Neoptera</taxon>
        <taxon>Endopterygota</taxon>
        <taxon>Coleoptera</taxon>
        <taxon>Polyphaga</taxon>
        <taxon>Cucujiformia</taxon>
        <taxon>Chrysomeloidea</taxon>
        <taxon>Cerambycidae</taxon>
        <taxon>Lamiinae</taxon>
        <taxon>Acanthocinini</taxon>
        <taxon>Exocentrus</taxon>
    </lineage>
</organism>
<evidence type="ECO:0000313" key="6">
    <source>
        <dbReference type="Proteomes" id="UP001159042"/>
    </source>
</evidence>
<reference evidence="5 6" key="1">
    <citation type="journal article" date="2023" name="Insect Mol. Biol.">
        <title>Genome sequencing provides insights into the evolution of gene families encoding plant cell wall-degrading enzymes in longhorned beetles.</title>
        <authorList>
            <person name="Shin N.R."/>
            <person name="Okamura Y."/>
            <person name="Kirsch R."/>
            <person name="Pauchet Y."/>
        </authorList>
    </citation>
    <scope>NUCLEOTIDE SEQUENCE [LARGE SCALE GENOMIC DNA]</scope>
    <source>
        <strain evidence="5">EAD_L_NR</strain>
    </source>
</reference>
<feature type="transmembrane region" description="Helical" evidence="3">
    <location>
        <begin position="193"/>
        <end position="220"/>
    </location>
</feature>
<accession>A0AAV8VWA0</accession>
<evidence type="ECO:0000256" key="3">
    <source>
        <dbReference type="SAM" id="Phobius"/>
    </source>
</evidence>
<proteinExistence type="predicted"/>
<evidence type="ECO:0000256" key="1">
    <source>
        <dbReference type="ARBA" id="ARBA00001968"/>
    </source>
</evidence>
<dbReference type="Proteomes" id="UP001159042">
    <property type="component" value="Unassembled WGS sequence"/>
</dbReference>
<name>A0AAV8VWA0_9CUCU</name>
<keyword evidence="6" id="KW-1185">Reference proteome</keyword>
<sequence>MVPNCIKRSVEYLACVANAEKPLHVYFGLANACIFRNDVAIIDQRPLVLMQATHYEQCLVANHTDVFANSVIYWPNEQERNEISEEFGKMGFPGGVVGCMDDSHIRIDRPSYGSVLVDYMDYIAISITKIEQRYTRYPGSVHDSRIYRNSPLFKTHTQKCKDGFIIADSAYPCLRNVMTRLRDTGNLTPDRAYIWYTLWYVLLNTHTFVLYIYIHLVCIIKQKFRQLYHLKLRNLTTMCHFIRARIQDTCCVLYNLSLNEEFDAEANDFIKWK</sequence>
<gene>
    <name evidence="5" type="ORF">NQ315_015226</name>
</gene>
<evidence type="ECO:0000313" key="5">
    <source>
        <dbReference type="EMBL" id="KAJ8918519.1"/>
    </source>
</evidence>
<dbReference type="Pfam" id="PF13359">
    <property type="entry name" value="DDE_Tnp_4"/>
    <property type="match status" value="1"/>
</dbReference>
<comment type="cofactor">
    <cofactor evidence="1">
        <name>a divalent metal cation</name>
        <dbReference type="ChEBI" id="CHEBI:60240"/>
    </cofactor>
</comment>
<keyword evidence="3" id="KW-0472">Membrane</keyword>
<dbReference type="AlphaFoldDB" id="A0AAV8VWA0"/>
<dbReference type="GO" id="GO:0046872">
    <property type="term" value="F:metal ion binding"/>
    <property type="evidence" value="ECO:0007669"/>
    <property type="project" value="UniProtKB-KW"/>
</dbReference>
<evidence type="ECO:0000259" key="4">
    <source>
        <dbReference type="Pfam" id="PF13359"/>
    </source>
</evidence>
<keyword evidence="3" id="KW-1133">Transmembrane helix</keyword>
<feature type="domain" description="DDE Tnp4" evidence="4">
    <location>
        <begin position="135"/>
        <end position="255"/>
    </location>
</feature>
<protein>
    <recommendedName>
        <fullName evidence="4">DDE Tnp4 domain-containing protein</fullName>
    </recommendedName>
</protein>
<dbReference type="InterPro" id="IPR027806">
    <property type="entry name" value="HARBI1_dom"/>
</dbReference>
<evidence type="ECO:0000256" key="2">
    <source>
        <dbReference type="ARBA" id="ARBA00022723"/>
    </source>
</evidence>